<dbReference type="PROSITE" id="PS50089">
    <property type="entry name" value="ZF_RING_2"/>
    <property type="match status" value="1"/>
</dbReference>
<protein>
    <submittedName>
        <fullName evidence="8">E3 ubiquitin-protein ligase TRIM56</fullName>
    </submittedName>
</protein>
<dbReference type="InterPro" id="IPR000315">
    <property type="entry name" value="Znf_B-box"/>
</dbReference>
<dbReference type="GO" id="GO:0008270">
    <property type="term" value="F:zinc ion binding"/>
    <property type="evidence" value="ECO:0007669"/>
    <property type="project" value="UniProtKB-KW"/>
</dbReference>
<keyword evidence="1" id="KW-0479">Metal-binding</keyword>
<dbReference type="SMART" id="SM00184">
    <property type="entry name" value="RING"/>
    <property type="match status" value="1"/>
</dbReference>
<gene>
    <name evidence="8" type="ORF">KP79_PYT11501</name>
</gene>
<evidence type="ECO:0000256" key="2">
    <source>
        <dbReference type="ARBA" id="ARBA00022771"/>
    </source>
</evidence>
<evidence type="ECO:0000259" key="6">
    <source>
        <dbReference type="PROSITE" id="PS50089"/>
    </source>
</evidence>
<dbReference type="EMBL" id="NEDP02076707">
    <property type="protein sequence ID" value="OWF35803.1"/>
    <property type="molecule type" value="Genomic_DNA"/>
</dbReference>
<organism evidence="8 9">
    <name type="scientific">Mizuhopecten yessoensis</name>
    <name type="common">Japanese scallop</name>
    <name type="synonym">Patinopecten yessoensis</name>
    <dbReference type="NCBI Taxonomy" id="6573"/>
    <lineage>
        <taxon>Eukaryota</taxon>
        <taxon>Metazoa</taxon>
        <taxon>Spiralia</taxon>
        <taxon>Lophotrochozoa</taxon>
        <taxon>Mollusca</taxon>
        <taxon>Bivalvia</taxon>
        <taxon>Autobranchia</taxon>
        <taxon>Pteriomorphia</taxon>
        <taxon>Pectinida</taxon>
        <taxon>Pectinoidea</taxon>
        <taxon>Pectinidae</taxon>
        <taxon>Mizuhopecten</taxon>
    </lineage>
</organism>
<reference evidence="8 9" key="1">
    <citation type="journal article" date="2017" name="Nat. Ecol. Evol.">
        <title>Scallop genome provides insights into evolution of bilaterian karyotype and development.</title>
        <authorList>
            <person name="Wang S."/>
            <person name="Zhang J."/>
            <person name="Jiao W."/>
            <person name="Li J."/>
            <person name="Xun X."/>
            <person name="Sun Y."/>
            <person name="Guo X."/>
            <person name="Huan P."/>
            <person name="Dong B."/>
            <person name="Zhang L."/>
            <person name="Hu X."/>
            <person name="Sun X."/>
            <person name="Wang J."/>
            <person name="Zhao C."/>
            <person name="Wang Y."/>
            <person name="Wang D."/>
            <person name="Huang X."/>
            <person name="Wang R."/>
            <person name="Lv J."/>
            <person name="Li Y."/>
            <person name="Zhang Z."/>
            <person name="Liu B."/>
            <person name="Lu W."/>
            <person name="Hui Y."/>
            <person name="Liang J."/>
            <person name="Zhou Z."/>
            <person name="Hou R."/>
            <person name="Li X."/>
            <person name="Liu Y."/>
            <person name="Li H."/>
            <person name="Ning X."/>
            <person name="Lin Y."/>
            <person name="Zhao L."/>
            <person name="Xing Q."/>
            <person name="Dou J."/>
            <person name="Li Y."/>
            <person name="Mao J."/>
            <person name="Guo H."/>
            <person name="Dou H."/>
            <person name="Li T."/>
            <person name="Mu C."/>
            <person name="Jiang W."/>
            <person name="Fu Q."/>
            <person name="Fu X."/>
            <person name="Miao Y."/>
            <person name="Liu J."/>
            <person name="Yu Q."/>
            <person name="Li R."/>
            <person name="Liao H."/>
            <person name="Li X."/>
            <person name="Kong Y."/>
            <person name="Jiang Z."/>
            <person name="Chourrout D."/>
            <person name="Li R."/>
            <person name="Bao Z."/>
        </authorList>
    </citation>
    <scope>NUCLEOTIDE SEQUENCE [LARGE SCALE GENOMIC DNA]</scope>
    <source>
        <strain evidence="8 9">PY_sf001</strain>
    </source>
</reference>
<dbReference type="InterPro" id="IPR047153">
    <property type="entry name" value="TRIM45/56/19-like"/>
</dbReference>
<evidence type="ECO:0000256" key="4">
    <source>
        <dbReference type="PROSITE-ProRule" id="PRU00024"/>
    </source>
</evidence>
<feature type="coiled-coil region" evidence="5">
    <location>
        <begin position="243"/>
        <end position="270"/>
    </location>
</feature>
<accession>A0A210PH35</accession>
<dbReference type="SUPFAM" id="SSF57845">
    <property type="entry name" value="B-box zinc-binding domain"/>
    <property type="match status" value="1"/>
</dbReference>
<dbReference type="Proteomes" id="UP000242188">
    <property type="component" value="Unassembled WGS sequence"/>
</dbReference>
<dbReference type="InterPro" id="IPR017907">
    <property type="entry name" value="Znf_RING_CS"/>
</dbReference>
<dbReference type="InterPro" id="IPR027370">
    <property type="entry name" value="Znf-RING_euk"/>
</dbReference>
<dbReference type="InterPro" id="IPR001841">
    <property type="entry name" value="Znf_RING"/>
</dbReference>
<dbReference type="Pfam" id="PF13445">
    <property type="entry name" value="zf-RING_UBOX"/>
    <property type="match status" value="1"/>
</dbReference>
<dbReference type="PANTHER" id="PTHR25462:SF296">
    <property type="entry name" value="MEIOTIC P26, ISOFORM F"/>
    <property type="match status" value="1"/>
</dbReference>
<keyword evidence="9" id="KW-1185">Reference proteome</keyword>
<keyword evidence="3" id="KW-0862">Zinc</keyword>
<dbReference type="InterPro" id="IPR013083">
    <property type="entry name" value="Znf_RING/FYVE/PHD"/>
</dbReference>
<dbReference type="Gene3D" id="3.30.160.60">
    <property type="entry name" value="Classic Zinc Finger"/>
    <property type="match status" value="1"/>
</dbReference>
<evidence type="ECO:0000256" key="1">
    <source>
        <dbReference type="ARBA" id="ARBA00022723"/>
    </source>
</evidence>
<dbReference type="AlphaFoldDB" id="A0A210PH35"/>
<evidence type="ECO:0000256" key="3">
    <source>
        <dbReference type="ARBA" id="ARBA00022833"/>
    </source>
</evidence>
<dbReference type="OrthoDB" id="6150003at2759"/>
<dbReference type="PROSITE" id="PS00518">
    <property type="entry name" value="ZF_RING_1"/>
    <property type="match status" value="1"/>
</dbReference>
<dbReference type="Pfam" id="PF00643">
    <property type="entry name" value="zf-B_box"/>
    <property type="match status" value="1"/>
</dbReference>
<dbReference type="PROSITE" id="PS50119">
    <property type="entry name" value="ZF_BBOX"/>
    <property type="match status" value="2"/>
</dbReference>
<comment type="caution">
    <text evidence="8">The sequence shown here is derived from an EMBL/GenBank/DDBJ whole genome shotgun (WGS) entry which is preliminary data.</text>
</comment>
<sequence length="491" mass="54990">MAEANPDPEYKCLMCMKPYNEPRELPCGHTFCYQCLTSYIDKEHVTADEDRHYFPCPVCDTPISPRDVSLNVRNWATSFPINNLFLSSTAQRSNDRVCGACLRDNETSAGEAWCADCAEILCKQCRAVHGRIKVTAKHRLVPVGENVGGFYDMMVNGVCSNHDEKPLEIYCLDHTAMCCSVCVSLSHRSCNHVKSLRDVIEKTMTDRSSHETEWEDITDESKKMLDEEDAGFTFLVSKEKAVSAEMTNRIQQAKDKLDDLNTTFQSDLAEKCNEHRKQLSPRRNHVNTFHINAENSNMLMTRLEKQCSDRDRFIMREKTKNQISAHYRRLDQNTKNQPSRFEITLKLGTIIDEIMKVTSAGNADVTSTESSISQNANVRIQTLLGALLSTPSVTTFANSTSASDIAGSLQHMTVQSAPVTEPVDVWTGSVSCVHSLNASALGGSNSCLLNGGIFTDNGELLMTDCNNSRLLLFDDMYSFQKEYIFDSGKPQ</sequence>
<feature type="domain" description="RING-type" evidence="6">
    <location>
        <begin position="12"/>
        <end position="60"/>
    </location>
</feature>
<evidence type="ECO:0000313" key="8">
    <source>
        <dbReference type="EMBL" id="OWF35803.1"/>
    </source>
</evidence>
<keyword evidence="5" id="KW-0175">Coiled coil</keyword>
<dbReference type="Gene3D" id="3.30.40.10">
    <property type="entry name" value="Zinc/RING finger domain, C3HC4 (zinc finger)"/>
    <property type="match status" value="1"/>
</dbReference>
<feature type="domain" description="B box-type" evidence="7">
    <location>
        <begin position="154"/>
        <end position="188"/>
    </location>
</feature>
<feature type="domain" description="B box-type" evidence="7">
    <location>
        <begin position="93"/>
        <end position="143"/>
    </location>
</feature>
<evidence type="ECO:0000313" key="9">
    <source>
        <dbReference type="Proteomes" id="UP000242188"/>
    </source>
</evidence>
<keyword evidence="2 4" id="KW-0863">Zinc-finger</keyword>
<dbReference type="PANTHER" id="PTHR25462">
    <property type="entry name" value="BONUS, ISOFORM C-RELATED"/>
    <property type="match status" value="1"/>
</dbReference>
<name>A0A210PH35_MIZYE</name>
<proteinExistence type="predicted"/>
<evidence type="ECO:0000259" key="7">
    <source>
        <dbReference type="PROSITE" id="PS50119"/>
    </source>
</evidence>
<dbReference type="SMART" id="SM00336">
    <property type="entry name" value="BBOX"/>
    <property type="match status" value="2"/>
</dbReference>
<evidence type="ECO:0000256" key="5">
    <source>
        <dbReference type="SAM" id="Coils"/>
    </source>
</evidence>
<dbReference type="SUPFAM" id="SSF57850">
    <property type="entry name" value="RING/U-box"/>
    <property type="match status" value="1"/>
</dbReference>